<reference evidence="1" key="1">
    <citation type="submission" date="2023-10" db="EMBL/GenBank/DDBJ databases">
        <title>Genome assembly of Pristionchus species.</title>
        <authorList>
            <person name="Yoshida K."/>
            <person name="Sommer R.J."/>
        </authorList>
    </citation>
    <scope>NUCLEOTIDE SEQUENCE</scope>
    <source>
        <strain evidence="1">RS0144</strain>
    </source>
</reference>
<feature type="non-terminal residue" evidence="1">
    <location>
        <position position="90"/>
    </location>
</feature>
<accession>A0AAV5T4A6</accession>
<protein>
    <submittedName>
        <fullName evidence="1">Uncharacterized protein</fullName>
    </submittedName>
</protein>
<feature type="non-terminal residue" evidence="1">
    <location>
        <position position="1"/>
    </location>
</feature>
<proteinExistence type="predicted"/>
<dbReference type="AlphaFoldDB" id="A0AAV5T4A6"/>
<sequence>YLICGCGVEVHSHHRNANHNECDGSHFTIHKKKTTPMCVHCESEIYLFCDCGIEIRTRDSSNPIYFQCEGLQFTVCQLDKRTTPQCFLCV</sequence>
<evidence type="ECO:0000313" key="1">
    <source>
        <dbReference type="EMBL" id="GMS90123.1"/>
    </source>
</evidence>
<keyword evidence="2" id="KW-1185">Reference proteome</keyword>
<gene>
    <name evidence="1" type="ORF">PENTCL1PPCAC_12299</name>
</gene>
<name>A0AAV5T4A6_9BILA</name>
<organism evidence="1 2">
    <name type="scientific">Pristionchus entomophagus</name>
    <dbReference type="NCBI Taxonomy" id="358040"/>
    <lineage>
        <taxon>Eukaryota</taxon>
        <taxon>Metazoa</taxon>
        <taxon>Ecdysozoa</taxon>
        <taxon>Nematoda</taxon>
        <taxon>Chromadorea</taxon>
        <taxon>Rhabditida</taxon>
        <taxon>Rhabditina</taxon>
        <taxon>Diplogasteromorpha</taxon>
        <taxon>Diplogasteroidea</taxon>
        <taxon>Neodiplogasteridae</taxon>
        <taxon>Pristionchus</taxon>
    </lineage>
</organism>
<evidence type="ECO:0000313" key="2">
    <source>
        <dbReference type="Proteomes" id="UP001432027"/>
    </source>
</evidence>
<dbReference type="EMBL" id="BTSX01000003">
    <property type="protein sequence ID" value="GMS90123.1"/>
    <property type="molecule type" value="Genomic_DNA"/>
</dbReference>
<dbReference type="Proteomes" id="UP001432027">
    <property type="component" value="Unassembled WGS sequence"/>
</dbReference>
<comment type="caution">
    <text evidence="1">The sequence shown here is derived from an EMBL/GenBank/DDBJ whole genome shotgun (WGS) entry which is preliminary data.</text>
</comment>